<keyword evidence="1" id="KW-1133">Transmembrane helix</keyword>
<keyword evidence="5" id="KW-1185">Reference proteome</keyword>
<organism evidence="2 4">
    <name type="scientific">Plasmodium ovale wallikeri</name>
    <dbReference type="NCBI Taxonomy" id="864142"/>
    <lineage>
        <taxon>Eukaryota</taxon>
        <taxon>Sar</taxon>
        <taxon>Alveolata</taxon>
        <taxon>Apicomplexa</taxon>
        <taxon>Aconoidasida</taxon>
        <taxon>Haemosporida</taxon>
        <taxon>Plasmodiidae</taxon>
        <taxon>Plasmodium</taxon>
        <taxon>Plasmodium (Plasmodium)</taxon>
    </lineage>
</organism>
<keyword evidence="1" id="KW-0472">Membrane</keyword>
<dbReference type="Proteomes" id="UP000078555">
    <property type="component" value="Unassembled WGS sequence"/>
</dbReference>
<evidence type="ECO:0000313" key="4">
    <source>
        <dbReference type="Proteomes" id="UP000078550"/>
    </source>
</evidence>
<evidence type="ECO:0000313" key="5">
    <source>
        <dbReference type="Proteomes" id="UP000078555"/>
    </source>
</evidence>
<dbReference type="Proteomes" id="UP000078550">
    <property type="component" value="Unassembled WGS sequence"/>
</dbReference>
<reference evidence="4 5" key="2">
    <citation type="submission" date="2016-05" db="EMBL/GenBank/DDBJ databases">
        <authorList>
            <person name="Naeem Raeece"/>
        </authorList>
    </citation>
    <scope>NUCLEOTIDE SEQUENCE [LARGE SCALE GENOMIC DNA]</scope>
</reference>
<dbReference type="InterPro" id="IPR008780">
    <property type="entry name" value="Plasmodium_Vir"/>
</dbReference>
<dbReference type="EMBL" id="FLRD01001022">
    <property type="protein sequence ID" value="SBT56205.1"/>
    <property type="molecule type" value="Genomic_DNA"/>
</dbReference>
<dbReference type="Pfam" id="PF05795">
    <property type="entry name" value="Plasmodium_Vir"/>
    <property type="match status" value="2"/>
</dbReference>
<protein>
    <submittedName>
        <fullName evidence="2">PIR Superfamily Protein</fullName>
    </submittedName>
</protein>
<evidence type="ECO:0000313" key="3">
    <source>
        <dbReference type="EMBL" id="SBT56205.1"/>
    </source>
</evidence>
<accession>A0A1A9AH36</accession>
<evidence type="ECO:0000256" key="1">
    <source>
        <dbReference type="SAM" id="Phobius"/>
    </source>
</evidence>
<gene>
    <name evidence="3" type="ORF">POVWA1_074960</name>
    <name evidence="2" type="ORF">POVWA2_070240</name>
</gene>
<evidence type="ECO:0000313" key="2">
    <source>
        <dbReference type="EMBL" id="SBT55882.1"/>
    </source>
</evidence>
<sequence length="356" mass="41656">MDPFFQNWDTKYPLLIHSGLYKLYNLFFSNDYDTDSLEYACNIYLDKRVSEQNNLRIVCLTAERALENLNSNINAYGLDNIDKACEYMKYWIFDRIKNINASTSIIQTLYSTLEIAKESNNIYNTNCNIEYFDVDKVEFVKKKELYFHREILDWIKKKYETIYIHNFSYQQYLHDCAKKYNTIVQNNDCKKFKSYKQELKDFKVTFEDTKNFLLLKREITSTDDLELSEIPMCSSIPSDTGLENAISGGLHTPQIMDQGVAHSEDNNSPTDDASTDNGITGGIVSSITLGMIFLFFISYKFTPFGQKLHQLKGMPKKMFNKAEDESHELSIERGDSDYIELNNDMYNMQYHSIQNY</sequence>
<dbReference type="AlphaFoldDB" id="A0A1A9AH36"/>
<name>A0A1A9AH36_PLAOA</name>
<proteinExistence type="predicted"/>
<reference evidence="2" key="1">
    <citation type="submission" date="2016-05" db="EMBL/GenBank/DDBJ databases">
        <authorList>
            <person name="Lavstsen T."/>
            <person name="Jespersen J.S."/>
        </authorList>
    </citation>
    <scope>NUCLEOTIDE SEQUENCE [LARGE SCALE GENOMIC DNA]</scope>
</reference>
<dbReference type="EMBL" id="FLRE01001132">
    <property type="protein sequence ID" value="SBT55882.1"/>
    <property type="molecule type" value="Genomic_DNA"/>
</dbReference>
<feature type="transmembrane region" description="Helical" evidence="1">
    <location>
        <begin position="278"/>
        <end position="299"/>
    </location>
</feature>
<keyword evidence="1" id="KW-0812">Transmembrane</keyword>